<organism evidence="2 3">
    <name type="scientific">Austropuccinia psidii MF-1</name>
    <dbReference type="NCBI Taxonomy" id="1389203"/>
    <lineage>
        <taxon>Eukaryota</taxon>
        <taxon>Fungi</taxon>
        <taxon>Dikarya</taxon>
        <taxon>Basidiomycota</taxon>
        <taxon>Pucciniomycotina</taxon>
        <taxon>Pucciniomycetes</taxon>
        <taxon>Pucciniales</taxon>
        <taxon>Sphaerophragmiaceae</taxon>
        <taxon>Austropuccinia</taxon>
    </lineage>
</organism>
<keyword evidence="3" id="KW-1185">Reference proteome</keyword>
<evidence type="ECO:0000313" key="2">
    <source>
        <dbReference type="EMBL" id="MBW0504463.1"/>
    </source>
</evidence>
<name>A0A9Q3DPL1_9BASI</name>
<sequence>MSPVYLRDLGFQRSQPEDREGLSRTKRTGRGHLGHSGGWKNNEGDNINLAIHTPIQQEPPTRGLEGYGSSPSAPPNPQRLVSMEHGQQEVQPGISLGRTWSKFPEDLSQRDRIQAPYGIHQRLESYQAVQTPGGKGTEDKGESSHYPSYRRTANADRAYSDSFRLTRSRPNQLSSGFTPFITHRSVAKSHNSSQFQEVSRRRQGNKGKNKTSFNQRRKESYPMIQQLLDLVKEVNKSQ</sequence>
<dbReference type="AlphaFoldDB" id="A0A9Q3DPL1"/>
<feature type="region of interest" description="Disordered" evidence="1">
    <location>
        <begin position="1"/>
        <end position="90"/>
    </location>
</feature>
<dbReference type="EMBL" id="AVOT02017952">
    <property type="protein sequence ID" value="MBW0504463.1"/>
    <property type="molecule type" value="Genomic_DNA"/>
</dbReference>
<dbReference type="Proteomes" id="UP000765509">
    <property type="component" value="Unassembled WGS sequence"/>
</dbReference>
<evidence type="ECO:0000256" key="1">
    <source>
        <dbReference type="SAM" id="MobiDB-lite"/>
    </source>
</evidence>
<accession>A0A9Q3DPL1</accession>
<feature type="compositionally biased region" description="Basic residues" evidence="1">
    <location>
        <begin position="24"/>
        <end position="33"/>
    </location>
</feature>
<proteinExistence type="predicted"/>
<feature type="compositionally biased region" description="Polar residues" evidence="1">
    <location>
        <begin position="188"/>
        <end position="197"/>
    </location>
</feature>
<gene>
    <name evidence="2" type="ORF">O181_044178</name>
</gene>
<feature type="region of interest" description="Disordered" evidence="1">
    <location>
        <begin position="123"/>
        <end position="158"/>
    </location>
</feature>
<feature type="region of interest" description="Disordered" evidence="1">
    <location>
        <begin position="184"/>
        <end position="222"/>
    </location>
</feature>
<comment type="caution">
    <text evidence="2">The sequence shown here is derived from an EMBL/GenBank/DDBJ whole genome shotgun (WGS) entry which is preliminary data.</text>
</comment>
<reference evidence="2" key="1">
    <citation type="submission" date="2021-03" db="EMBL/GenBank/DDBJ databases">
        <title>Draft genome sequence of rust myrtle Austropuccinia psidii MF-1, a brazilian biotype.</title>
        <authorList>
            <person name="Quecine M.C."/>
            <person name="Pachon D.M.R."/>
            <person name="Bonatelli M.L."/>
            <person name="Correr F.H."/>
            <person name="Franceschini L.M."/>
            <person name="Leite T.F."/>
            <person name="Margarido G.R.A."/>
            <person name="Almeida C.A."/>
            <person name="Ferrarezi J.A."/>
            <person name="Labate C.A."/>
        </authorList>
    </citation>
    <scope>NUCLEOTIDE SEQUENCE</scope>
    <source>
        <strain evidence="2">MF-1</strain>
    </source>
</reference>
<protein>
    <submittedName>
        <fullName evidence="2">Uncharacterized protein</fullName>
    </submittedName>
</protein>
<evidence type="ECO:0000313" key="3">
    <source>
        <dbReference type="Proteomes" id="UP000765509"/>
    </source>
</evidence>